<keyword evidence="1 2" id="KW-0732">Signal</keyword>
<keyword evidence="4" id="KW-1185">Reference proteome</keyword>
<geneLocation type="plasmid" evidence="3 4">
    <name>p1</name>
</geneLocation>
<dbReference type="Pfam" id="PF09865">
    <property type="entry name" value="DUF2092"/>
    <property type="match status" value="1"/>
</dbReference>
<dbReference type="RefSeq" id="WP_016348256.1">
    <property type="nucleotide sequence ID" value="NC_021289.1"/>
</dbReference>
<accession>R4X4S0</accession>
<dbReference type="Gene3D" id="2.50.20.10">
    <property type="entry name" value="Lipoprotein localisation LolA/LolB/LppX"/>
    <property type="match status" value="1"/>
</dbReference>
<dbReference type="PATRIC" id="fig|758793.3.peg.5754"/>
<dbReference type="OrthoDB" id="116979at2"/>
<protein>
    <submittedName>
        <fullName evidence="3">Periplasmic protein-like protein</fullName>
    </submittedName>
</protein>
<sequence length="294" mass="31383">MTYQASARRIAVLACSLFVCTGGYAQQTKPATHQAKAAAKHHFTPAAPDFQAGLEPKAIDILKSACARLAAARSMSFRAVVSYESPSRLGPPLVYSTNSLVTMQRPDKLKVVTLADGPPSDFYYDGKTMTAYAPTEKLVAVTSAPPTIDAALAAAFTTGAIYFPFTDVIVADPYKDIADGLKIAFYIGQSSVVGATTTDMVAYVTGDVFVQIWIGTEDKLPRRIYAVYLDDPARLRHVLELSEWSLDVTVAQDAFTFTNTAGAAHIAFARPDAPVAVDAPGMKPPPGRKISAAQ</sequence>
<dbReference type="HOGENOM" id="CLU_078459_0_0_4"/>
<reference evidence="3 4" key="2">
    <citation type="journal article" date="2018" name="Int. J. Syst. Evol. Microbiol.">
        <title>Burkholderia insecticola sp. nov., a gut symbiotic bacterium of the bean bug Riptortus pedestris.</title>
        <authorList>
            <person name="Takeshita K."/>
            <person name="Tamaki H."/>
            <person name="Ohbayashi T."/>
            <person name="Meng X.-Y."/>
            <person name="Sone T."/>
            <person name="Mitani Y."/>
            <person name="Peeters C."/>
            <person name="Kikuchi Y."/>
            <person name="Vandamme P."/>
        </authorList>
    </citation>
    <scope>NUCLEOTIDE SEQUENCE [LARGE SCALE GENOMIC DNA]</scope>
    <source>
        <strain evidence="3">RPE64</strain>
        <plasmid evidence="3 4">p1</plasmid>
    </source>
</reference>
<dbReference type="SUPFAM" id="SSF89392">
    <property type="entry name" value="Prokaryotic lipoproteins and lipoprotein localization factors"/>
    <property type="match status" value="1"/>
</dbReference>
<feature type="signal peptide" evidence="2">
    <location>
        <begin position="1"/>
        <end position="25"/>
    </location>
</feature>
<dbReference type="EMBL" id="AP013061">
    <property type="protein sequence ID" value="BAN27547.1"/>
    <property type="molecule type" value="Genomic_DNA"/>
</dbReference>
<evidence type="ECO:0000256" key="1">
    <source>
        <dbReference type="ARBA" id="ARBA00022729"/>
    </source>
</evidence>
<reference evidence="3 4" key="1">
    <citation type="journal article" date="2013" name="Genome Announc.">
        <title>Complete Genome Sequence of Burkholderia sp. Strain RPE64, Bacterial Symbiont of the Bean Bug Riptortus pedestris.</title>
        <authorList>
            <person name="Shibata T.F."/>
            <person name="Maeda T."/>
            <person name="Nikoh N."/>
            <person name="Yamaguchi K."/>
            <person name="Oshima K."/>
            <person name="Hattori M."/>
            <person name="Nishiyama T."/>
            <person name="Hasebe M."/>
            <person name="Fukatsu T."/>
            <person name="Kikuchi Y."/>
            <person name="Shigenobu S."/>
        </authorList>
    </citation>
    <scope>NUCLEOTIDE SEQUENCE [LARGE SCALE GENOMIC DNA]</scope>
    <source>
        <plasmid evidence="3 4">p1</plasmid>
    </source>
</reference>
<dbReference type="Proteomes" id="UP000013966">
    <property type="component" value="Plasmid p1"/>
</dbReference>
<feature type="chain" id="PRO_5004381267" evidence="2">
    <location>
        <begin position="26"/>
        <end position="294"/>
    </location>
</feature>
<dbReference type="KEGG" id="buo:BRPE64_DCDS06110"/>
<gene>
    <name evidence="3" type="ORF">BRPE64_DCDS06110</name>
</gene>
<keyword evidence="3" id="KW-0614">Plasmid</keyword>
<name>R4X4S0_9BURK</name>
<organism evidence="3 4">
    <name type="scientific">Caballeronia insecticola</name>
    <dbReference type="NCBI Taxonomy" id="758793"/>
    <lineage>
        <taxon>Bacteria</taxon>
        <taxon>Pseudomonadati</taxon>
        <taxon>Pseudomonadota</taxon>
        <taxon>Betaproteobacteria</taxon>
        <taxon>Burkholderiales</taxon>
        <taxon>Burkholderiaceae</taxon>
        <taxon>Caballeronia</taxon>
    </lineage>
</organism>
<dbReference type="InterPro" id="IPR019207">
    <property type="entry name" value="DUF2092"/>
</dbReference>
<proteinExistence type="predicted"/>
<evidence type="ECO:0000256" key="2">
    <source>
        <dbReference type="SAM" id="SignalP"/>
    </source>
</evidence>
<dbReference type="AlphaFoldDB" id="R4X4S0"/>
<dbReference type="InterPro" id="IPR029046">
    <property type="entry name" value="LolA/LolB/LppX"/>
</dbReference>
<evidence type="ECO:0000313" key="3">
    <source>
        <dbReference type="EMBL" id="BAN27547.1"/>
    </source>
</evidence>
<evidence type="ECO:0000313" key="4">
    <source>
        <dbReference type="Proteomes" id="UP000013966"/>
    </source>
</evidence>